<dbReference type="PANTHER" id="PTHR31048">
    <property type="entry name" value="OS03G0233200 PROTEIN"/>
    <property type="match status" value="1"/>
</dbReference>
<dbReference type="Proteomes" id="UP001652600">
    <property type="component" value="Chromosome 6"/>
</dbReference>
<evidence type="ECO:0000313" key="3">
    <source>
        <dbReference type="Proteomes" id="UP001652600"/>
    </source>
</evidence>
<dbReference type="GeneID" id="103490689"/>
<accession>A0A1S3BJY9</accession>
<name>A0A1S3BJY9_CUCME</name>
<dbReference type="InterPro" id="IPR001938">
    <property type="entry name" value="Thaumatin"/>
</dbReference>
<reference evidence="4" key="1">
    <citation type="submission" date="2025-08" db="UniProtKB">
        <authorList>
            <consortium name="RefSeq"/>
        </authorList>
    </citation>
    <scope>IDENTIFICATION</scope>
    <source>
        <tissue evidence="4">Stem</tissue>
    </source>
</reference>
<proteinExistence type="inferred from homology"/>
<dbReference type="SUPFAM" id="SSF49870">
    <property type="entry name" value="Osmotin, thaumatin-like protein"/>
    <property type="match status" value="1"/>
</dbReference>
<dbReference type="eggNOG" id="ENOG502QUID">
    <property type="taxonomic scope" value="Eukaryota"/>
</dbReference>
<dbReference type="InterPro" id="IPR017949">
    <property type="entry name" value="Thaumatin_CS"/>
</dbReference>
<dbReference type="CDD" id="cd09218">
    <property type="entry name" value="TLP-PA"/>
    <property type="match status" value="1"/>
</dbReference>
<sequence length="339" mass="35944">MCPSPHALDHIYFFPYKIHFFPFLLTSSNLQKPLFSTLMASISSSLLSLLLLLFPFISGVVNSSTFTILNQCDYTVWPGVLSGAGTSQLSTTGFVLEKGQSNAITMPPGWSGRIWGRTYCSQDATGRFSCATADCGSGIVECNGAGATPPATLAEFTLNGAGGLDFYDVSLVDGYNVPMLITPQDGTGGGNCTTIGCATDLNSECPAELRVVLSDGGERSVACKSACEAFGDARYCCSGEYGNPNTCRPSSYSELFKSACPQAYSYAYDDGSSTFTCTAANYLITFCPSLSTSLKSSNGQYPRAVDISRAQNSGRPSTSVAAVISTVTATLSWRFLRLF</sequence>
<evidence type="ECO:0000256" key="2">
    <source>
        <dbReference type="SAM" id="Phobius"/>
    </source>
</evidence>
<keyword evidence="2" id="KW-1133">Transmembrane helix</keyword>
<feature type="transmembrane region" description="Helical" evidence="2">
    <location>
        <begin position="34"/>
        <end position="57"/>
    </location>
</feature>
<protein>
    <submittedName>
        <fullName evidence="4">Thaumatin-like protein 1b</fullName>
    </submittedName>
</protein>
<keyword evidence="3" id="KW-1185">Reference proteome</keyword>
<dbReference type="InterPro" id="IPR037176">
    <property type="entry name" value="Osmotin/thaumatin-like_sf"/>
</dbReference>
<keyword evidence="2" id="KW-0812">Transmembrane</keyword>
<keyword evidence="2" id="KW-0472">Membrane</keyword>
<dbReference type="PRINTS" id="PR00347">
    <property type="entry name" value="THAUMATIN"/>
</dbReference>
<dbReference type="PROSITE" id="PS00316">
    <property type="entry name" value="THAUMATIN_1"/>
    <property type="match status" value="1"/>
</dbReference>
<dbReference type="SMART" id="SM00205">
    <property type="entry name" value="THN"/>
    <property type="match status" value="1"/>
</dbReference>
<comment type="similarity">
    <text evidence="1">Belongs to the thaumatin family.</text>
</comment>
<dbReference type="KEGG" id="cmo:103490689"/>
<dbReference type="AlphaFoldDB" id="A0A1S3BJY9"/>
<dbReference type="InParanoid" id="A0A1S3BJY9"/>
<evidence type="ECO:0000256" key="1">
    <source>
        <dbReference type="ARBA" id="ARBA00010607"/>
    </source>
</evidence>
<evidence type="ECO:0000313" key="4">
    <source>
        <dbReference type="RefSeq" id="XP_008448547.3"/>
    </source>
</evidence>
<gene>
    <name evidence="4" type="primary">LOC103490689</name>
</gene>
<dbReference type="Pfam" id="PF00314">
    <property type="entry name" value="Thaumatin"/>
    <property type="match status" value="1"/>
</dbReference>
<dbReference type="PROSITE" id="PS51367">
    <property type="entry name" value="THAUMATIN_2"/>
    <property type="match status" value="1"/>
</dbReference>
<dbReference type="RefSeq" id="XP_008448547.3">
    <property type="nucleotide sequence ID" value="XM_008450325.3"/>
</dbReference>
<dbReference type="Gene3D" id="2.60.110.10">
    <property type="entry name" value="Thaumatin"/>
    <property type="match status" value="1"/>
</dbReference>
<organism evidence="3 4">
    <name type="scientific">Cucumis melo</name>
    <name type="common">Muskmelon</name>
    <dbReference type="NCBI Taxonomy" id="3656"/>
    <lineage>
        <taxon>Eukaryota</taxon>
        <taxon>Viridiplantae</taxon>
        <taxon>Streptophyta</taxon>
        <taxon>Embryophyta</taxon>
        <taxon>Tracheophyta</taxon>
        <taxon>Spermatophyta</taxon>
        <taxon>Magnoliopsida</taxon>
        <taxon>eudicotyledons</taxon>
        <taxon>Gunneridae</taxon>
        <taxon>Pentapetalae</taxon>
        <taxon>rosids</taxon>
        <taxon>fabids</taxon>
        <taxon>Cucurbitales</taxon>
        <taxon>Cucurbitaceae</taxon>
        <taxon>Benincaseae</taxon>
        <taxon>Cucumis</taxon>
    </lineage>
</organism>